<sequence>MDRSGLIEATVRKAAQDGGGLGPEDVGRVVDALFGTVEHSGSIAEAIRAGQTVALLGFGDFHAEDGAAALRPGKALVEFLRGSTG</sequence>
<evidence type="ECO:0000313" key="1">
    <source>
        <dbReference type="EMBL" id="MCK8680796.1"/>
    </source>
</evidence>
<accession>A0ABT0IHK1</accession>
<dbReference type="Proteomes" id="UP001522868">
    <property type="component" value="Unassembled WGS sequence"/>
</dbReference>
<dbReference type="GO" id="GO:0003677">
    <property type="term" value="F:DNA binding"/>
    <property type="evidence" value="ECO:0007669"/>
    <property type="project" value="UniProtKB-KW"/>
</dbReference>
<gene>
    <name evidence="1" type="ORF">M1O15_26060</name>
</gene>
<proteinExistence type="predicted"/>
<protein>
    <submittedName>
        <fullName evidence="1">DNA-binding protein</fullName>
    </submittedName>
</protein>
<organism evidence="1 2">
    <name type="scientific">Streptomyces lichenis</name>
    <dbReference type="NCBI Taxonomy" id="2306967"/>
    <lineage>
        <taxon>Bacteria</taxon>
        <taxon>Bacillati</taxon>
        <taxon>Actinomycetota</taxon>
        <taxon>Actinomycetes</taxon>
        <taxon>Kitasatosporales</taxon>
        <taxon>Streptomycetaceae</taxon>
        <taxon>Streptomyces</taxon>
    </lineage>
</organism>
<name>A0ABT0IHK1_9ACTN</name>
<dbReference type="SUPFAM" id="SSF47729">
    <property type="entry name" value="IHF-like DNA-binding proteins"/>
    <property type="match status" value="1"/>
</dbReference>
<dbReference type="InterPro" id="IPR010992">
    <property type="entry name" value="IHF-like_DNA-bd_dom_sf"/>
</dbReference>
<comment type="caution">
    <text evidence="1">The sequence shown here is derived from an EMBL/GenBank/DDBJ whole genome shotgun (WGS) entry which is preliminary data.</text>
</comment>
<dbReference type="RefSeq" id="WP_248636624.1">
    <property type="nucleotide sequence ID" value="NZ_JALPTH010000031.1"/>
</dbReference>
<keyword evidence="1" id="KW-0238">DNA-binding</keyword>
<dbReference type="Gene3D" id="4.10.520.10">
    <property type="entry name" value="IHF-like DNA-binding proteins"/>
    <property type="match status" value="1"/>
</dbReference>
<keyword evidence="2" id="KW-1185">Reference proteome</keyword>
<dbReference type="EMBL" id="JALPTH010000031">
    <property type="protein sequence ID" value="MCK8680796.1"/>
    <property type="molecule type" value="Genomic_DNA"/>
</dbReference>
<reference evidence="1 2" key="1">
    <citation type="submission" date="2022-04" db="EMBL/GenBank/DDBJ databases">
        <title>Streptomyces sp. nov. LCR6-01 isolated from Lichen of Dirinaria sp.</title>
        <authorList>
            <person name="Kanchanasin P."/>
            <person name="Tanasupawat S."/>
            <person name="Phongsopitanun W."/>
        </authorList>
    </citation>
    <scope>NUCLEOTIDE SEQUENCE [LARGE SCALE GENOMIC DNA]</scope>
    <source>
        <strain evidence="1 2">LCR6-01</strain>
    </source>
</reference>
<evidence type="ECO:0000313" key="2">
    <source>
        <dbReference type="Proteomes" id="UP001522868"/>
    </source>
</evidence>